<evidence type="ECO:0000256" key="3">
    <source>
        <dbReference type="ARBA" id="ARBA00023163"/>
    </source>
</evidence>
<reference evidence="7" key="1">
    <citation type="journal article" date="2017" name="Genome Announc.">
        <title>Draft Genome Sequence of Terrimicrobium sacchariphilum NM-5T, a Facultative Anaerobic Soil Bacterium of the Class Spartobacteria.</title>
        <authorList>
            <person name="Qiu Y.L."/>
            <person name="Tourlousse D.M."/>
            <person name="Matsuura N."/>
            <person name="Ohashi A."/>
            <person name="Sekiguchi Y."/>
        </authorList>
    </citation>
    <scope>NUCLEOTIDE SEQUENCE [LARGE SCALE GENOMIC DNA]</scope>
    <source>
        <strain evidence="7">NM-5</strain>
    </source>
</reference>
<dbReference type="PROSITE" id="PS00041">
    <property type="entry name" value="HTH_ARAC_FAMILY_1"/>
    <property type="match status" value="1"/>
</dbReference>
<dbReference type="OrthoDB" id="9804543at2"/>
<dbReference type="SUPFAM" id="SSF46689">
    <property type="entry name" value="Homeodomain-like"/>
    <property type="match status" value="2"/>
</dbReference>
<dbReference type="Pfam" id="PF12833">
    <property type="entry name" value="HTH_18"/>
    <property type="match status" value="1"/>
</dbReference>
<protein>
    <submittedName>
        <fullName evidence="6">Helix-turn-helix domain-containing protein</fullName>
    </submittedName>
</protein>
<dbReference type="PANTHER" id="PTHR11019">
    <property type="entry name" value="HTH-TYPE TRANSCRIPTIONAL REGULATOR NIMR"/>
    <property type="match status" value="1"/>
</dbReference>
<dbReference type="InterPro" id="IPR011051">
    <property type="entry name" value="RmlC_Cupin_sf"/>
</dbReference>
<dbReference type="InParanoid" id="A0A146G4Y8"/>
<dbReference type="STRING" id="690879.TSACC_2282"/>
<evidence type="ECO:0000313" key="7">
    <source>
        <dbReference type="Proteomes" id="UP000076023"/>
    </source>
</evidence>
<dbReference type="GO" id="GO:0003700">
    <property type="term" value="F:DNA-binding transcription factor activity"/>
    <property type="evidence" value="ECO:0007669"/>
    <property type="project" value="InterPro"/>
</dbReference>
<dbReference type="SUPFAM" id="SSF51182">
    <property type="entry name" value="RmlC-like cupins"/>
    <property type="match status" value="1"/>
</dbReference>
<organism evidence="6 7">
    <name type="scientific">Terrimicrobium sacchariphilum</name>
    <dbReference type="NCBI Taxonomy" id="690879"/>
    <lineage>
        <taxon>Bacteria</taxon>
        <taxon>Pseudomonadati</taxon>
        <taxon>Verrucomicrobiota</taxon>
        <taxon>Terrimicrobiia</taxon>
        <taxon>Terrimicrobiales</taxon>
        <taxon>Terrimicrobiaceae</taxon>
        <taxon>Terrimicrobium</taxon>
    </lineage>
</organism>
<dbReference type="GO" id="GO:0043565">
    <property type="term" value="F:sequence-specific DNA binding"/>
    <property type="evidence" value="ECO:0007669"/>
    <property type="project" value="InterPro"/>
</dbReference>
<evidence type="ECO:0000256" key="2">
    <source>
        <dbReference type="ARBA" id="ARBA00023125"/>
    </source>
</evidence>
<dbReference type="AlphaFoldDB" id="A0A146G4Y8"/>
<dbReference type="PROSITE" id="PS50814">
    <property type="entry name" value="WIF"/>
    <property type="match status" value="1"/>
</dbReference>
<dbReference type="Gene3D" id="1.10.10.60">
    <property type="entry name" value="Homeodomain-like"/>
    <property type="match status" value="1"/>
</dbReference>
<dbReference type="Proteomes" id="UP000076023">
    <property type="component" value="Unassembled WGS sequence"/>
</dbReference>
<dbReference type="SMART" id="SM00342">
    <property type="entry name" value="HTH_ARAC"/>
    <property type="match status" value="1"/>
</dbReference>
<dbReference type="InterPro" id="IPR020449">
    <property type="entry name" value="Tscrpt_reg_AraC-type_HTH"/>
</dbReference>
<dbReference type="RefSeq" id="WP_075077761.1">
    <property type="nucleotide sequence ID" value="NZ_BDCO01000002.1"/>
</dbReference>
<dbReference type="PANTHER" id="PTHR11019:SF159">
    <property type="entry name" value="TRANSCRIPTIONAL REGULATOR-RELATED"/>
    <property type="match status" value="1"/>
</dbReference>
<dbReference type="InterPro" id="IPR009057">
    <property type="entry name" value="Homeodomain-like_sf"/>
</dbReference>
<dbReference type="InterPro" id="IPR018060">
    <property type="entry name" value="HTH_AraC"/>
</dbReference>
<comment type="caution">
    <text evidence="6">The sequence shown here is derived from an EMBL/GenBank/DDBJ whole genome shotgun (WGS) entry which is preliminary data.</text>
</comment>
<keyword evidence="2" id="KW-0238">DNA-binding</keyword>
<sequence>MTKHLSAKETEKAISKFGIERSLIEAFGYSDEMVRHRYAFHRHTKHQLLSPQAGVVMVETADALHVVSALQAAWIPAGVRHATTIGEAPAYTLFFPAAKFRTPVESLHVLPAGSLLRELLMAGTATRKVPSAVRQSLFTLLHYTCVQALKNPAQPSLPRPRSAALSKAVDQLLQTLETASPASLARHAGVSERTLRRYFRSELALSPERYIQQARLTKAMQLLMDRRHVRSVIDVALEVGYSNHSAFSAAFRKFTGRSPVEFRTGEFSPSAMG</sequence>
<evidence type="ECO:0000259" key="5">
    <source>
        <dbReference type="PROSITE" id="PS50814"/>
    </source>
</evidence>
<dbReference type="EMBL" id="BDCO01000002">
    <property type="protein sequence ID" value="GAT31888.1"/>
    <property type="molecule type" value="Genomic_DNA"/>
</dbReference>
<proteinExistence type="predicted"/>
<evidence type="ECO:0000313" key="6">
    <source>
        <dbReference type="EMBL" id="GAT31888.1"/>
    </source>
</evidence>
<keyword evidence="7" id="KW-1185">Reference proteome</keyword>
<name>A0A146G4Y8_TERSA</name>
<dbReference type="PROSITE" id="PS01124">
    <property type="entry name" value="HTH_ARAC_FAMILY_2"/>
    <property type="match status" value="1"/>
</dbReference>
<feature type="domain" description="HTH araC/xylS-type" evidence="4">
    <location>
        <begin position="166"/>
        <end position="265"/>
    </location>
</feature>
<accession>A0A146G4Y8</accession>
<feature type="domain" description="WIF" evidence="5">
    <location>
        <begin position="222"/>
        <end position="273"/>
    </location>
</feature>
<dbReference type="PRINTS" id="PR00032">
    <property type="entry name" value="HTHARAC"/>
</dbReference>
<keyword evidence="3" id="KW-0804">Transcription</keyword>
<evidence type="ECO:0000259" key="4">
    <source>
        <dbReference type="PROSITE" id="PS01124"/>
    </source>
</evidence>
<evidence type="ECO:0000256" key="1">
    <source>
        <dbReference type="ARBA" id="ARBA00023015"/>
    </source>
</evidence>
<dbReference type="InterPro" id="IPR018062">
    <property type="entry name" value="HTH_AraC-typ_CS"/>
</dbReference>
<gene>
    <name evidence="6" type="ORF">TSACC_2282</name>
</gene>
<dbReference type="InterPro" id="IPR003306">
    <property type="entry name" value="WIF"/>
</dbReference>
<keyword evidence="1" id="KW-0805">Transcription regulation</keyword>